<evidence type="ECO:0000256" key="1">
    <source>
        <dbReference type="ARBA" id="ARBA00009600"/>
    </source>
</evidence>
<comment type="caution">
    <text evidence="3">The sequence shown here is derived from an EMBL/GenBank/DDBJ whole genome shotgun (WGS) entry which is preliminary data.</text>
</comment>
<dbReference type="AlphaFoldDB" id="A0A2P4F0Q1"/>
<dbReference type="OrthoDB" id="9807486at2"/>
<name>A0A2P4F0Q1_9GAMM</name>
<dbReference type="SUPFAM" id="SSF143456">
    <property type="entry name" value="VC0467-like"/>
    <property type="match status" value="1"/>
</dbReference>
<gene>
    <name evidence="3" type="ORF">C1949_00490</name>
</gene>
<dbReference type="InterPro" id="IPR003774">
    <property type="entry name" value="AlgH-like"/>
</dbReference>
<dbReference type="NCBIfam" id="NF001266">
    <property type="entry name" value="PRK00228.1-1"/>
    <property type="match status" value="1"/>
</dbReference>
<proteinExistence type="inferred from homology"/>
<organism evidence="3 4">
    <name type="scientific">Halopseudomonas oceani</name>
    <dbReference type="NCBI Taxonomy" id="1708783"/>
    <lineage>
        <taxon>Bacteria</taxon>
        <taxon>Pseudomonadati</taxon>
        <taxon>Pseudomonadota</taxon>
        <taxon>Gammaproteobacteria</taxon>
        <taxon>Pseudomonadales</taxon>
        <taxon>Pseudomonadaceae</taxon>
        <taxon>Halopseudomonas</taxon>
    </lineage>
</organism>
<dbReference type="Pfam" id="PF02622">
    <property type="entry name" value="DUF179"/>
    <property type="match status" value="1"/>
</dbReference>
<reference evidence="3 4" key="1">
    <citation type="submission" date="2018-01" db="EMBL/GenBank/DDBJ databases">
        <title>Draft genome of the type strain Pseudomonas oceani DSM 100277 isolated from the deep water in Okinawa trough, northwestern Pacific Ocean.</title>
        <authorList>
            <person name="Gomila M."/>
            <person name="Mulet M."/>
            <person name="Garcia-Valdes E."/>
            <person name="Lalucat J."/>
        </authorList>
    </citation>
    <scope>NUCLEOTIDE SEQUENCE [LARGE SCALE GENOMIC DNA]</scope>
    <source>
        <strain evidence="3 4">DSM 100277</strain>
    </source>
</reference>
<comment type="similarity">
    <text evidence="1 2">Belongs to the UPF0301 (AlgH) family.</text>
</comment>
<dbReference type="EMBL" id="PPSK01000001">
    <property type="protein sequence ID" value="POB06571.1"/>
    <property type="molecule type" value="Genomic_DNA"/>
</dbReference>
<evidence type="ECO:0000256" key="2">
    <source>
        <dbReference type="HAMAP-Rule" id="MF_00758"/>
    </source>
</evidence>
<dbReference type="Proteomes" id="UP000243451">
    <property type="component" value="Unassembled WGS sequence"/>
</dbReference>
<evidence type="ECO:0000313" key="3">
    <source>
        <dbReference type="EMBL" id="POB06571.1"/>
    </source>
</evidence>
<sequence length="186" mass="19920">MMQTTPSNLTHHFLIAMPHMADPHFDHSLIYLCEHSTEGAMGLIINQPSDLNLSDLLDQLAPDITTGIDVAVLNGGPVEPERGFVLHGGERKWESSVDLGPLTLTTSRDILCDMAKGAGPDNVLITLGYAGWGAGQLEQELADNVWLSCPADHGILFTLPCDERLAAAARSLGVDWSLLTSQAGHA</sequence>
<dbReference type="GO" id="GO:0005829">
    <property type="term" value="C:cytosol"/>
    <property type="evidence" value="ECO:0007669"/>
    <property type="project" value="TreeGrafter"/>
</dbReference>
<dbReference type="PANTHER" id="PTHR30327">
    <property type="entry name" value="UNCHARACTERIZED PROTEIN YQGE"/>
    <property type="match status" value="1"/>
</dbReference>
<evidence type="ECO:0000313" key="4">
    <source>
        <dbReference type="Proteomes" id="UP000243451"/>
    </source>
</evidence>
<accession>A0A2P4F0Q1</accession>
<dbReference type="Gene3D" id="3.40.1740.10">
    <property type="entry name" value="VC0467-like"/>
    <property type="match status" value="1"/>
</dbReference>
<keyword evidence="4" id="KW-1185">Reference proteome</keyword>
<dbReference type="PANTHER" id="PTHR30327:SF1">
    <property type="entry name" value="UPF0301 PROTEIN YQGE"/>
    <property type="match status" value="1"/>
</dbReference>
<dbReference type="RefSeq" id="WP_104736818.1">
    <property type="nucleotide sequence ID" value="NZ_BMHR01000002.1"/>
</dbReference>
<protein>
    <recommendedName>
        <fullName evidence="2">UPF0301 protein C1949_00490</fullName>
    </recommendedName>
</protein>
<dbReference type="HAMAP" id="MF_00758">
    <property type="entry name" value="UPF0301"/>
    <property type="match status" value="1"/>
</dbReference>